<keyword evidence="1" id="KW-1188">Viral release from host cell</keyword>
<dbReference type="SUPFAM" id="SSF56563">
    <property type="entry name" value="Major capsid protein gp5"/>
    <property type="match status" value="1"/>
</dbReference>
<proteinExistence type="predicted"/>
<dbReference type="InterPro" id="IPR054613">
    <property type="entry name" value="Peptidase_S78_dom"/>
</dbReference>
<dbReference type="Pfam" id="PF05065">
    <property type="entry name" value="Phage_capsid"/>
    <property type="match status" value="1"/>
</dbReference>
<accession>X4YE78</accession>
<dbReference type="GeneID" id="19526887"/>
<sequence>MSKFDDADFAGWVTKNDIRCADGVTIRHGAFAKNDGTKVPMVWQHNYNSPSNVLGTMLLQARPEGTYGYGFFNGTEAAKDAKESVKHGDVTAMSIGAREIQKQGQNVVHGNIYEVSLVLAGANPGAKIEYSLEHSAYGDGEEEALIEVPVMLHDATIEEGETKEAMADTKETKKTEGTDTKESKSERTVGDVLATFNEEQQEALELIVAQALASADESDDADDEDVSENGEGAADQNEVKQSAIEEGESTLKHNIFADNAEGTAQTTAGGELFHSAVTGADLSQQDLNKVIAHAYRSGSRSLNESLIEAGFGAQMNEDGVGLTHGIDLKHGLTNLDVLFPSTTLTKGIQTWNPQGKNVSKILSKFAAAPTGRIKNLFTNISEDEARARGYIKGTEKMESIEQFYFRETTPQTVMRKVKFNRDDIIDIQENGIDVTAWALQVQRAKLEEEVVRAAFFGDGRPATVLSGGDTVPNPAKIKEDHIRPIVKDHDLFTMKLTTENWVTFRDDLAFKMAAYEGSGTPDLYMHSIDIAKLRTAKDSNGRYIFGGYVNGNMPTLSDVAGSIGVNEVIEYRETPLGTAVVVNLNDYVFGASKGGQIVNFDFFDIDFNQYKYLIETRLSGALLSPKTAIAITVTSPGSKNLDDFKFDSKGLKDTPNWLLDSAVGDIVPAKGVTLNKPTLTKAAKEKETLIATVTPDNATNKTVKWVSADEAIATVSDKGEVTAVATGKTKILAIVDGNIATSTITVTG</sequence>
<dbReference type="GO" id="GO:0046797">
    <property type="term" value="P:viral procapsid maturation"/>
    <property type="evidence" value="ECO:0007669"/>
    <property type="project" value="UniProtKB-KW"/>
</dbReference>
<dbReference type="Proteomes" id="UP000019789">
    <property type="component" value="Segment"/>
</dbReference>
<keyword evidence="2" id="KW-0645">Protease</keyword>
<dbReference type="Gene3D" id="3.30.2320.10">
    <property type="entry name" value="hypothetical protein PF0899 domain"/>
    <property type="match status" value="1"/>
</dbReference>
<dbReference type="Gene3D" id="2.60.40.1080">
    <property type="match status" value="1"/>
</dbReference>
<dbReference type="GO" id="GO:0008233">
    <property type="term" value="F:peptidase activity"/>
    <property type="evidence" value="ECO:0007669"/>
    <property type="project" value="UniProtKB-KW"/>
</dbReference>
<feature type="region of interest" description="Disordered" evidence="6">
    <location>
        <begin position="212"/>
        <end position="241"/>
    </location>
</feature>
<dbReference type="SMART" id="SM00635">
    <property type="entry name" value="BID_2"/>
    <property type="match status" value="1"/>
</dbReference>
<dbReference type="GO" id="GO:0006508">
    <property type="term" value="P:proteolysis"/>
    <property type="evidence" value="ECO:0007669"/>
    <property type="project" value="UniProtKB-KW"/>
</dbReference>
<feature type="region of interest" description="Disordered" evidence="6">
    <location>
        <begin position="158"/>
        <end position="190"/>
    </location>
</feature>
<evidence type="ECO:0000313" key="9">
    <source>
        <dbReference type="Proteomes" id="UP000019789"/>
    </source>
</evidence>
<feature type="compositionally biased region" description="Acidic residues" evidence="6">
    <location>
        <begin position="216"/>
        <end position="228"/>
    </location>
</feature>
<dbReference type="KEGG" id="vg:19526887"/>
<evidence type="ECO:0000256" key="6">
    <source>
        <dbReference type="SAM" id="MobiDB-lite"/>
    </source>
</evidence>
<dbReference type="RefSeq" id="YP_009035072.1">
    <property type="nucleotide sequence ID" value="NC_024203.1"/>
</dbReference>
<keyword evidence="4" id="KW-0118">Viral capsid assembly</keyword>
<evidence type="ECO:0000256" key="1">
    <source>
        <dbReference type="ARBA" id="ARBA00022612"/>
    </source>
</evidence>
<evidence type="ECO:0000259" key="7">
    <source>
        <dbReference type="SMART" id="SM00635"/>
    </source>
</evidence>
<feature type="compositionally biased region" description="Basic and acidic residues" evidence="6">
    <location>
        <begin position="160"/>
        <end position="189"/>
    </location>
</feature>
<evidence type="ECO:0000256" key="2">
    <source>
        <dbReference type="ARBA" id="ARBA00022670"/>
    </source>
</evidence>
<keyword evidence="5" id="KW-1273">Viral capsid maturation</keyword>
<dbReference type="InterPro" id="IPR003343">
    <property type="entry name" value="Big_2"/>
</dbReference>
<evidence type="ECO:0000256" key="4">
    <source>
        <dbReference type="ARBA" id="ARBA00022950"/>
    </source>
</evidence>
<evidence type="ECO:0000313" key="8">
    <source>
        <dbReference type="EMBL" id="AHV83052.1"/>
    </source>
</evidence>
<keyword evidence="3" id="KW-0378">Hydrolase</keyword>
<keyword evidence="9" id="KW-1185">Reference proteome</keyword>
<dbReference type="SUPFAM" id="SSF49373">
    <property type="entry name" value="Invasin/intimin cell-adhesion fragments"/>
    <property type="match status" value="1"/>
</dbReference>
<protein>
    <recommendedName>
        <fullName evidence="7">BIG2 domain-containing protein</fullName>
    </recommendedName>
</protein>
<reference evidence="8 9" key="1">
    <citation type="submission" date="2014-02" db="EMBL/GenBank/DDBJ databases">
        <title>Complete genome sequences of four novel Lactococcus lactis phages distantly related to the rare 1706 phage species.</title>
        <authorList>
            <person name="Kot W."/>
            <person name="Neve H."/>
            <person name="Vogensen F.K."/>
            <person name="Heller K.J."/>
            <person name="Hansen L.H."/>
        </authorList>
    </citation>
    <scope>NUCLEOTIDE SEQUENCE [LARGE SCALE GENOMIC DNA]</scope>
</reference>
<feature type="domain" description="BIG2" evidence="7">
    <location>
        <begin position="668"/>
        <end position="745"/>
    </location>
</feature>
<dbReference type="InterPro" id="IPR054612">
    <property type="entry name" value="Phage_capsid-like_C"/>
</dbReference>
<organism evidence="8 9">
    <name type="scientific">Lactococcus phage P092</name>
    <dbReference type="NCBI Taxonomy" id="1476887"/>
    <lineage>
        <taxon>Viruses</taxon>
        <taxon>Duplodnaviria</taxon>
        <taxon>Heunggongvirae</taxon>
        <taxon>Uroviricota</taxon>
        <taxon>Caudoviricetes</taxon>
        <taxon>Nevevirus</taxon>
        <taxon>Nevevirus P092</taxon>
    </lineage>
</organism>
<dbReference type="EMBL" id="KJ489011">
    <property type="protein sequence ID" value="AHV83052.1"/>
    <property type="molecule type" value="Genomic_DNA"/>
</dbReference>
<dbReference type="Pfam" id="PF02368">
    <property type="entry name" value="Big_2"/>
    <property type="match status" value="1"/>
</dbReference>
<evidence type="ECO:0000256" key="3">
    <source>
        <dbReference type="ARBA" id="ARBA00022801"/>
    </source>
</evidence>
<dbReference type="Pfam" id="PF04586">
    <property type="entry name" value="Peptidase_S78"/>
    <property type="match status" value="1"/>
</dbReference>
<evidence type="ECO:0000256" key="5">
    <source>
        <dbReference type="ARBA" id="ARBA00023045"/>
    </source>
</evidence>
<gene>
    <name evidence="8" type="ORF">P092_0011</name>
</gene>
<name>X4YE78_9CAUD</name>
<dbReference type="InterPro" id="IPR008964">
    <property type="entry name" value="Invasin/intimin_cell_adhesion"/>
</dbReference>